<dbReference type="InterPro" id="IPR015797">
    <property type="entry name" value="NUDIX_hydrolase-like_dom_sf"/>
</dbReference>
<name>J6EQY5_TRIAS</name>
<dbReference type="GO" id="GO:0071543">
    <property type="term" value="P:diphosphoinositol polyphosphate metabolic process"/>
    <property type="evidence" value="ECO:0007669"/>
    <property type="project" value="TreeGrafter"/>
</dbReference>
<accession>J6EQY5</accession>
<dbReference type="RefSeq" id="XP_014178220.1">
    <property type="nucleotide sequence ID" value="XM_014322745.1"/>
</dbReference>
<dbReference type="Gene3D" id="3.90.79.10">
    <property type="entry name" value="Nucleoside Triphosphate Pyrophosphohydrolase"/>
    <property type="match status" value="1"/>
</dbReference>
<feature type="region of interest" description="Disordered" evidence="3">
    <location>
        <begin position="52"/>
        <end position="77"/>
    </location>
</feature>
<protein>
    <recommendedName>
        <fullName evidence="4">Nudix hydrolase domain-containing protein</fullName>
    </recommendedName>
</protein>
<keyword evidence="2" id="KW-0378">Hydrolase</keyword>
<dbReference type="InterPro" id="IPR000086">
    <property type="entry name" value="NUDIX_hydrolase_dom"/>
</dbReference>
<feature type="compositionally biased region" description="Basic and acidic residues" evidence="3">
    <location>
        <begin position="56"/>
        <end position="75"/>
    </location>
</feature>
<organism evidence="5 6">
    <name type="scientific">Trichosporon asahii var. asahii (strain ATCC 90039 / CBS 2479 / JCM 2466 / KCTC 7840 / NBRC 103889/ NCYC 2677 / UAMH 7654)</name>
    <name type="common">Yeast</name>
    <dbReference type="NCBI Taxonomy" id="1186058"/>
    <lineage>
        <taxon>Eukaryota</taxon>
        <taxon>Fungi</taxon>
        <taxon>Dikarya</taxon>
        <taxon>Basidiomycota</taxon>
        <taxon>Agaricomycotina</taxon>
        <taxon>Tremellomycetes</taxon>
        <taxon>Trichosporonales</taxon>
        <taxon>Trichosporonaceae</taxon>
        <taxon>Trichosporon</taxon>
    </lineage>
</organism>
<dbReference type="GO" id="GO:1901911">
    <property type="term" value="P:adenosine 5'-(hexahydrogen pentaphosphate) catabolic process"/>
    <property type="evidence" value="ECO:0007669"/>
    <property type="project" value="TreeGrafter"/>
</dbReference>
<dbReference type="GO" id="GO:0008486">
    <property type="term" value="F:diphosphoinositol-polyphosphate diphosphatase activity"/>
    <property type="evidence" value="ECO:0007669"/>
    <property type="project" value="TreeGrafter"/>
</dbReference>
<dbReference type="OrthoDB" id="2011998at2759"/>
<evidence type="ECO:0000256" key="1">
    <source>
        <dbReference type="ARBA" id="ARBA00022723"/>
    </source>
</evidence>
<evidence type="ECO:0000259" key="4">
    <source>
        <dbReference type="PROSITE" id="PS51462"/>
    </source>
</evidence>
<dbReference type="HOGENOM" id="CLU_1327213_0_0_1"/>
<dbReference type="GO" id="GO:0005737">
    <property type="term" value="C:cytoplasm"/>
    <property type="evidence" value="ECO:0007669"/>
    <property type="project" value="TreeGrafter"/>
</dbReference>
<dbReference type="AlphaFoldDB" id="J6EQY5"/>
<dbReference type="PANTHER" id="PTHR12629">
    <property type="entry name" value="DIPHOSPHOINOSITOL POLYPHOSPHATE PHOSPHOHYDROLASE"/>
    <property type="match status" value="1"/>
</dbReference>
<evidence type="ECO:0000313" key="5">
    <source>
        <dbReference type="EMBL" id="EJT46909.1"/>
    </source>
</evidence>
<dbReference type="PROSITE" id="PS51462">
    <property type="entry name" value="NUDIX"/>
    <property type="match status" value="1"/>
</dbReference>
<proteinExistence type="predicted"/>
<dbReference type="PANTHER" id="PTHR12629:SF0">
    <property type="entry name" value="DIPHOSPHOINOSITOL-POLYPHOSPHATE DIPHOSPHATASE"/>
    <property type="match status" value="1"/>
</dbReference>
<sequence length="207" mass="23359">MSCLDVSACFASVSSYFSTMKIRHVGLAVVHCPKTRRVLLITSRKHPNLWIMPKGGVEKGETSGEAAAREAHEEGELTSFRQADNTAGIPAQIPEDDISPELCTIESAKPGVEVWHVHAIAIDSEKDLDKDWKERHERKRQWCSHKEALKLIRQWEGKSYACDEGIDDETDEDAWKRGGSKKKRAKGQAFEQALFAFVEKFGYDEKL</sequence>
<dbReference type="Pfam" id="PF00293">
    <property type="entry name" value="NUDIX"/>
    <property type="match status" value="1"/>
</dbReference>
<dbReference type="SUPFAM" id="SSF55811">
    <property type="entry name" value="Nudix"/>
    <property type="match status" value="1"/>
</dbReference>
<dbReference type="GO" id="GO:0005634">
    <property type="term" value="C:nucleus"/>
    <property type="evidence" value="ECO:0007669"/>
    <property type="project" value="TreeGrafter"/>
</dbReference>
<evidence type="ECO:0000256" key="2">
    <source>
        <dbReference type="ARBA" id="ARBA00022801"/>
    </source>
</evidence>
<feature type="region of interest" description="Disordered" evidence="3">
    <location>
        <begin position="165"/>
        <end position="184"/>
    </location>
</feature>
<comment type="caution">
    <text evidence="5">The sequence shown here is derived from an EMBL/GenBank/DDBJ whole genome shotgun (WGS) entry which is preliminary data.</text>
</comment>
<keyword evidence="1" id="KW-0479">Metal-binding</keyword>
<reference evidence="5 6" key="1">
    <citation type="journal article" date="2012" name="Eukaryot. Cell">
        <title>Draft genome sequence of CBS 2479, the standard type strain of Trichosporon asahii.</title>
        <authorList>
            <person name="Yang R.Y."/>
            <person name="Li H.T."/>
            <person name="Zhu H."/>
            <person name="Zhou G.P."/>
            <person name="Wang M."/>
            <person name="Wang L."/>
        </authorList>
    </citation>
    <scope>NUCLEOTIDE SEQUENCE [LARGE SCALE GENOMIC DNA]</scope>
    <source>
        <strain evidence="6">ATCC 90039 / CBS 2479 / JCM 2466 / KCTC 7840 / NCYC 2677 / UAMH 7654</strain>
    </source>
</reference>
<dbReference type="VEuPathDB" id="FungiDB:A1Q1_04379"/>
<dbReference type="GO" id="GO:0000298">
    <property type="term" value="F:endopolyphosphatase activity"/>
    <property type="evidence" value="ECO:0007669"/>
    <property type="project" value="TreeGrafter"/>
</dbReference>
<dbReference type="GO" id="GO:0046872">
    <property type="term" value="F:metal ion binding"/>
    <property type="evidence" value="ECO:0007669"/>
    <property type="project" value="UniProtKB-KW"/>
</dbReference>
<dbReference type="GO" id="GO:1901909">
    <property type="term" value="P:diadenosine hexaphosphate catabolic process"/>
    <property type="evidence" value="ECO:0007669"/>
    <property type="project" value="TreeGrafter"/>
</dbReference>
<dbReference type="KEGG" id="tasa:A1Q1_04379"/>
<evidence type="ECO:0000313" key="6">
    <source>
        <dbReference type="Proteomes" id="UP000002748"/>
    </source>
</evidence>
<dbReference type="GO" id="GO:1901907">
    <property type="term" value="P:diadenosine pentaphosphate catabolic process"/>
    <property type="evidence" value="ECO:0007669"/>
    <property type="project" value="TreeGrafter"/>
</dbReference>
<dbReference type="Proteomes" id="UP000002748">
    <property type="component" value="Unassembled WGS sequence"/>
</dbReference>
<dbReference type="GO" id="GO:0034432">
    <property type="term" value="F:bis(5'-adenosyl)-pentaphosphatase activity"/>
    <property type="evidence" value="ECO:0007669"/>
    <property type="project" value="TreeGrafter"/>
</dbReference>
<dbReference type="GO" id="GO:0034431">
    <property type="term" value="F:bis(5'-adenosyl)-hexaphosphatase activity"/>
    <property type="evidence" value="ECO:0007669"/>
    <property type="project" value="TreeGrafter"/>
</dbReference>
<gene>
    <name evidence="5" type="ORF">A1Q1_04379</name>
</gene>
<feature type="domain" description="Nudix hydrolase" evidence="4">
    <location>
        <begin position="20"/>
        <end position="167"/>
    </location>
</feature>
<dbReference type="GeneID" id="25987892"/>
<dbReference type="EMBL" id="ALBS01000272">
    <property type="protein sequence ID" value="EJT46909.1"/>
    <property type="molecule type" value="Genomic_DNA"/>
</dbReference>
<evidence type="ECO:0000256" key="3">
    <source>
        <dbReference type="SAM" id="MobiDB-lite"/>
    </source>
</evidence>